<sequence>MADQQPATKEDLSELNVAFTATLPDLTAAVNRIQPNIVNDNHRRRDRFEEPIMASCNGNLTRSISRVPNPKRRRKKTINKRSMSYSNEYSFRQRKKANKKIFFGRIVRCKKEVLCDVLDMDVCHILLGQTWQIDNIFTYKRRDNLVLFHWGDRKNVMTPVNSSDESIDKKSNNNNRIMGSVSSLVKQPPIPEKTSEKEEVLPDNVQDEVVTVEIES</sequence>
<evidence type="ECO:0000313" key="2">
    <source>
        <dbReference type="Proteomes" id="UP001055879"/>
    </source>
</evidence>
<dbReference type="Proteomes" id="UP001055879">
    <property type="component" value="Linkage Group LG11"/>
</dbReference>
<reference evidence="1 2" key="2">
    <citation type="journal article" date="2022" name="Mol. Ecol. Resour.">
        <title>The genomes of chicory, endive, great burdock and yacon provide insights into Asteraceae paleo-polyploidization history and plant inulin production.</title>
        <authorList>
            <person name="Fan W."/>
            <person name="Wang S."/>
            <person name="Wang H."/>
            <person name="Wang A."/>
            <person name="Jiang F."/>
            <person name="Liu H."/>
            <person name="Zhao H."/>
            <person name="Xu D."/>
            <person name="Zhang Y."/>
        </authorList>
    </citation>
    <scope>NUCLEOTIDE SEQUENCE [LARGE SCALE GENOMIC DNA]</scope>
    <source>
        <strain evidence="2">cv. Niubang</strain>
    </source>
</reference>
<proteinExistence type="predicted"/>
<dbReference type="EMBL" id="CM042057">
    <property type="protein sequence ID" value="KAI3692336.1"/>
    <property type="molecule type" value="Genomic_DNA"/>
</dbReference>
<comment type="caution">
    <text evidence="1">The sequence shown here is derived from an EMBL/GenBank/DDBJ whole genome shotgun (WGS) entry which is preliminary data.</text>
</comment>
<organism evidence="1 2">
    <name type="scientific">Arctium lappa</name>
    <name type="common">Greater burdock</name>
    <name type="synonym">Lappa major</name>
    <dbReference type="NCBI Taxonomy" id="4217"/>
    <lineage>
        <taxon>Eukaryota</taxon>
        <taxon>Viridiplantae</taxon>
        <taxon>Streptophyta</taxon>
        <taxon>Embryophyta</taxon>
        <taxon>Tracheophyta</taxon>
        <taxon>Spermatophyta</taxon>
        <taxon>Magnoliopsida</taxon>
        <taxon>eudicotyledons</taxon>
        <taxon>Gunneridae</taxon>
        <taxon>Pentapetalae</taxon>
        <taxon>asterids</taxon>
        <taxon>campanulids</taxon>
        <taxon>Asterales</taxon>
        <taxon>Asteraceae</taxon>
        <taxon>Carduoideae</taxon>
        <taxon>Cardueae</taxon>
        <taxon>Arctiinae</taxon>
        <taxon>Arctium</taxon>
    </lineage>
</organism>
<evidence type="ECO:0000313" key="1">
    <source>
        <dbReference type="EMBL" id="KAI3692336.1"/>
    </source>
</evidence>
<name>A0ACB8Z4N4_ARCLA</name>
<keyword evidence="2" id="KW-1185">Reference proteome</keyword>
<gene>
    <name evidence="1" type="ORF">L6452_32150</name>
</gene>
<reference evidence="2" key="1">
    <citation type="journal article" date="2022" name="Mol. Ecol. Resour.">
        <title>The genomes of chicory, endive, great burdock and yacon provide insights into Asteraceae palaeo-polyploidization history and plant inulin production.</title>
        <authorList>
            <person name="Fan W."/>
            <person name="Wang S."/>
            <person name="Wang H."/>
            <person name="Wang A."/>
            <person name="Jiang F."/>
            <person name="Liu H."/>
            <person name="Zhao H."/>
            <person name="Xu D."/>
            <person name="Zhang Y."/>
        </authorList>
    </citation>
    <scope>NUCLEOTIDE SEQUENCE [LARGE SCALE GENOMIC DNA]</scope>
    <source>
        <strain evidence="2">cv. Niubang</strain>
    </source>
</reference>
<protein>
    <submittedName>
        <fullName evidence="1">Uncharacterized protein</fullName>
    </submittedName>
</protein>
<accession>A0ACB8Z4N4</accession>